<name>A0A2K3KTB3_TRIPR</name>
<dbReference type="Proteomes" id="UP000236291">
    <property type="component" value="Unassembled WGS sequence"/>
</dbReference>
<protein>
    <submittedName>
        <fullName evidence="2">Uncharacterized protein</fullName>
    </submittedName>
</protein>
<feature type="compositionally biased region" description="Polar residues" evidence="1">
    <location>
        <begin position="9"/>
        <end position="19"/>
    </location>
</feature>
<accession>A0A2K3KTB3</accession>
<evidence type="ECO:0000313" key="3">
    <source>
        <dbReference type="Proteomes" id="UP000236291"/>
    </source>
</evidence>
<evidence type="ECO:0000313" key="2">
    <source>
        <dbReference type="EMBL" id="PNX69537.1"/>
    </source>
</evidence>
<reference evidence="2 3" key="1">
    <citation type="journal article" date="2014" name="Am. J. Bot.">
        <title>Genome assembly and annotation for red clover (Trifolium pratense; Fabaceae).</title>
        <authorList>
            <person name="Istvanek J."/>
            <person name="Jaros M."/>
            <person name="Krenek A."/>
            <person name="Repkova J."/>
        </authorList>
    </citation>
    <scope>NUCLEOTIDE SEQUENCE [LARGE SCALE GENOMIC DNA]</scope>
    <source>
        <strain evidence="3">cv. Tatra</strain>
        <tissue evidence="2">Young leaves</tissue>
    </source>
</reference>
<feature type="compositionally biased region" description="Polar residues" evidence="1">
    <location>
        <begin position="26"/>
        <end position="37"/>
    </location>
</feature>
<dbReference type="EMBL" id="ASHM01109004">
    <property type="protein sequence ID" value="PNX69537.1"/>
    <property type="molecule type" value="Genomic_DNA"/>
</dbReference>
<dbReference type="AlphaFoldDB" id="A0A2K3KTB3"/>
<comment type="caution">
    <text evidence="2">The sequence shown here is derived from an EMBL/GenBank/DDBJ whole genome shotgun (WGS) entry which is preliminary data.</text>
</comment>
<gene>
    <name evidence="2" type="ORF">L195_g056770</name>
</gene>
<proteinExistence type="predicted"/>
<sequence length="58" mass="6295">MSEEREESNSAGTATSPGSRSHHKSGQQPPQATSPLQIQRSCPCLWFPLTRSKSQTAP</sequence>
<reference evidence="2 3" key="2">
    <citation type="journal article" date="2017" name="Front. Plant Sci.">
        <title>Gene Classification and Mining of Molecular Markers Useful in Red Clover (Trifolium pratense) Breeding.</title>
        <authorList>
            <person name="Istvanek J."/>
            <person name="Dluhosova J."/>
            <person name="Dluhos P."/>
            <person name="Patkova L."/>
            <person name="Nedelnik J."/>
            <person name="Repkova J."/>
        </authorList>
    </citation>
    <scope>NUCLEOTIDE SEQUENCE [LARGE SCALE GENOMIC DNA]</scope>
    <source>
        <strain evidence="3">cv. Tatra</strain>
        <tissue evidence="2">Young leaves</tissue>
    </source>
</reference>
<organism evidence="2 3">
    <name type="scientific">Trifolium pratense</name>
    <name type="common">Red clover</name>
    <dbReference type="NCBI Taxonomy" id="57577"/>
    <lineage>
        <taxon>Eukaryota</taxon>
        <taxon>Viridiplantae</taxon>
        <taxon>Streptophyta</taxon>
        <taxon>Embryophyta</taxon>
        <taxon>Tracheophyta</taxon>
        <taxon>Spermatophyta</taxon>
        <taxon>Magnoliopsida</taxon>
        <taxon>eudicotyledons</taxon>
        <taxon>Gunneridae</taxon>
        <taxon>Pentapetalae</taxon>
        <taxon>rosids</taxon>
        <taxon>fabids</taxon>
        <taxon>Fabales</taxon>
        <taxon>Fabaceae</taxon>
        <taxon>Papilionoideae</taxon>
        <taxon>50 kb inversion clade</taxon>
        <taxon>NPAAA clade</taxon>
        <taxon>Hologalegina</taxon>
        <taxon>IRL clade</taxon>
        <taxon>Trifolieae</taxon>
        <taxon>Trifolium</taxon>
    </lineage>
</organism>
<evidence type="ECO:0000256" key="1">
    <source>
        <dbReference type="SAM" id="MobiDB-lite"/>
    </source>
</evidence>
<feature type="region of interest" description="Disordered" evidence="1">
    <location>
        <begin position="1"/>
        <end position="37"/>
    </location>
</feature>